<evidence type="ECO:0000313" key="3">
    <source>
        <dbReference type="Proteomes" id="UP001155840"/>
    </source>
</evidence>
<reference evidence="2" key="1">
    <citation type="submission" date="2020-03" db="EMBL/GenBank/DDBJ databases">
        <title>Ferranicluibacter endophyticum gen. nov., sp. nov., a new genus isolated from Rubus ulmifolius Schott. stem.</title>
        <authorList>
            <person name="Roca-Couso R."/>
            <person name="Flores-Felix J.D."/>
            <person name="Igual J.M."/>
            <person name="Rivas R."/>
        </authorList>
    </citation>
    <scope>NUCLEOTIDE SEQUENCE</scope>
    <source>
        <strain evidence="2">CRRU44</strain>
    </source>
</reference>
<dbReference type="RefSeq" id="WP_167128334.1">
    <property type="nucleotide sequence ID" value="NZ_JAANCM010000004.1"/>
</dbReference>
<protein>
    <submittedName>
        <fullName evidence="2">Uncharacterized protein</fullName>
    </submittedName>
</protein>
<sequence length="130" mass="14415">MTWDWVKGNIPTIIAIGGLFWYTAQDNAKIKAQLDEGERYRATRSTQTDKNFADVNSALKNMSDLPYRMGAQEGKTQALNDRVDRLADAILGSQEAIRKDIAGLSTKVEVLGSKIDTFSEKPQPGSLRPK</sequence>
<evidence type="ECO:0000313" key="2">
    <source>
        <dbReference type="EMBL" id="NHT76002.1"/>
    </source>
</evidence>
<dbReference type="EMBL" id="JAANCM010000004">
    <property type="protein sequence ID" value="NHT75942.1"/>
    <property type="molecule type" value="Genomic_DNA"/>
</dbReference>
<comment type="caution">
    <text evidence="2">The sequence shown here is derived from an EMBL/GenBank/DDBJ whole genome shotgun (WGS) entry which is preliminary data.</text>
</comment>
<dbReference type="AlphaFoldDB" id="A0AA43ZDT3"/>
<gene>
    <name evidence="1" type="ORF">G8E10_09340</name>
    <name evidence="2" type="ORF">G8E10_09675</name>
</gene>
<evidence type="ECO:0000313" key="1">
    <source>
        <dbReference type="EMBL" id="NHT75942.1"/>
    </source>
</evidence>
<name>A0AA43ZDT3_9HYPH</name>
<dbReference type="Proteomes" id="UP001155840">
    <property type="component" value="Unassembled WGS sequence"/>
</dbReference>
<dbReference type="EMBL" id="JAANCM010000004">
    <property type="protein sequence ID" value="NHT76002.1"/>
    <property type="molecule type" value="Genomic_DNA"/>
</dbReference>
<organism evidence="2 3">
    <name type="scientific">Ferranicluibacter rubi</name>
    <dbReference type="NCBI Taxonomy" id="2715133"/>
    <lineage>
        <taxon>Bacteria</taxon>
        <taxon>Pseudomonadati</taxon>
        <taxon>Pseudomonadota</taxon>
        <taxon>Alphaproteobacteria</taxon>
        <taxon>Hyphomicrobiales</taxon>
        <taxon>Rhizobiaceae</taxon>
        <taxon>Ferranicluibacter</taxon>
    </lineage>
</organism>
<accession>A0AA43ZDT3</accession>
<proteinExistence type="predicted"/>
<keyword evidence="3" id="KW-1185">Reference proteome</keyword>